<evidence type="ECO:0000313" key="10">
    <source>
        <dbReference type="Proteomes" id="UP000706525"/>
    </source>
</evidence>
<dbReference type="InterPro" id="IPR009056">
    <property type="entry name" value="Cyt_c-like_dom"/>
</dbReference>
<keyword evidence="7" id="KW-0732">Signal</keyword>
<feature type="signal peptide" evidence="7">
    <location>
        <begin position="1"/>
        <end position="17"/>
    </location>
</feature>
<evidence type="ECO:0000256" key="7">
    <source>
        <dbReference type="SAM" id="SignalP"/>
    </source>
</evidence>
<evidence type="ECO:0000313" key="9">
    <source>
        <dbReference type="EMBL" id="CAG9179514.1"/>
    </source>
</evidence>
<feature type="domain" description="Cytochrome c" evidence="8">
    <location>
        <begin position="19"/>
        <end position="119"/>
    </location>
</feature>
<evidence type="ECO:0000256" key="5">
    <source>
        <dbReference type="ARBA" id="ARBA00023004"/>
    </source>
</evidence>
<organism evidence="9 10">
    <name type="scientific">Cupriavidus pampae</name>
    <dbReference type="NCBI Taxonomy" id="659251"/>
    <lineage>
        <taxon>Bacteria</taxon>
        <taxon>Pseudomonadati</taxon>
        <taxon>Pseudomonadota</taxon>
        <taxon>Betaproteobacteria</taxon>
        <taxon>Burkholderiales</taxon>
        <taxon>Burkholderiaceae</taxon>
        <taxon>Cupriavidus</taxon>
    </lineage>
</organism>
<protein>
    <submittedName>
        <fullName evidence="9">Cytochrome c2</fullName>
    </submittedName>
</protein>
<dbReference type="SUPFAM" id="SSF46626">
    <property type="entry name" value="Cytochrome c"/>
    <property type="match status" value="1"/>
</dbReference>
<sequence length="119" mass="12922">MLAAPLLPLLLPVAAYADGDAKAGERAFTSKCASCHRVGPNARGGFGPQLNGIVGRQAGTTDYRYSDAMKTAGFAWSEERLRAFVKSPGKVVPGNKMLFWGMRDEQEINDLLAYLRTFP</sequence>
<dbReference type="InterPro" id="IPR036909">
    <property type="entry name" value="Cyt_c-like_dom_sf"/>
</dbReference>
<keyword evidence="3 6" id="KW-0479">Metal-binding</keyword>
<feature type="chain" id="PRO_5045902217" evidence="7">
    <location>
        <begin position="18"/>
        <end position="119"/>
    </location>
</feature>
<dbReference type="InterPro" id="IPR002327">
    <property type="entry name" value="Cyt_c_1A/1B"/>
</dbReference>
<evidence type="ECO:0000259" key="8">
    <source>
        <dbReference type="PROSITE" id="PS51007"/>
    </source>
</evidence>
<evidence type="ECO:0000256" key="6">
    <source>
        <dbReference type="PROSITE-ProRule" id="PRU00433"/>
    </source>
</evidence>
<keyword evidence="10" id="KW-1185">Reference proteome</keyword>
<keyword evidence="1" id="KW-0813">Transport</keyword>
<accession>A0ABM8XH54</accession>
<name>A0ABM8XH54_9BURK</name>
<dbReference type="EMBL" id="CAJZAG010000008">
    <property type="protein sequence ID" value="CAG9179514.1"/>
    <property type="molecule type" value="Genomic_DNA"/>
</dbReference>
<evidence type="ECO:0000256" key="4">
    <source>
        <dbReference type="ARBA" id="ARBA00022982"/>
    </source>
</evidence>
<dbReference type="Proteomes" id="UP000706525">
    <property type="component" value="Unassembled WGS sequence"/>
</dbReference>
<dbReference type="Pfam" id="PF00034">
    <property type="entry name" value="Cytochrom_C"/>
    <property type="match status" value="1"/>
</dbReference>
<proteinExistence type="predicted"/>
<keyword evidence="2 6" id="KW-0349">Heme</keyword>
<reference evidence="9 10" key="1">
    <citation type="submission" date="2021-08" db="EMBL/GenBank/DDBJ databases">
        <authorList>
            <person name="Peeters C."/>
        </authorList>
    </citation>
    <scope>NUCLEOTIDE SEQUENCE [LARGE SCALE GENOMIC DNA]</scope>
    <source>
        <strain evidence="9 10">LMG 32289</strain>
    </source>
</reference>
<evidence type="ECO:0000256" key="3">
    <source>
        <dbReference type="ARBA" id="ARBA00022723"/>
    </source>
</evidence>
<dbReference type="PANTHER" id="PTHR11961">
    <property type="entry name" value="CYTOCHROME C"/>
    <property type="match status" value="1"/>
</dbReference>
<dbReference type="PRINTS" id="PR00604">
    <property type="entry name" value="CYTCHRMECIAB"/>
</dbReference>
<keyword evidence="4" id="KW-0249">Electron transport</keyword>
<dbReference type="PROSITE" id="PS51007">
    <property type="entry name" value="CYTC"/>
    <property type="match status" value="1"/>
</dbReference>
<dbReference type="Gene3D" id="1.10.760.10">
    <property type="entry name" value="Cytochrome c-like domain"/>
    <property type="match status" value="1"/>
</dbReference>
<evidence type="ECO:0000256" key="2">
    <source>
        <dbReference type="ARBA" id="ARBA00022617"/>
    </source>
</evidence>
<evidence type="ECO:0000256" key="1">
    <source>
        <dbReference type="ARBA" id="ARBA00022448"/>
    </source>
</evidence>
<keyword evidence="5 6" id="KW-0408">Iron</keyword>
<comment type="caution">
    <text evidence="9">The sequence shown here is derived from an EMBL/GenBank/DDBJ whole genome shotgun (WGS) entry which is preliminary data.</text>
</comment>
<gene>
    <name evidence="9" type="primary">cycA</name>
    <name evidence="9" type="ORF">LMG32289_04382</name>
</gene>